<dbReference type="PRINTS" id="PR00092">
    <property type="entry name" value="TYROSINASE"/>
</dbReference>
<evidence type="ECO:0000256" key="6">
    <source>
        <dbReference type="ARBA" id="ARBA00048233"/>
    </source>
</evidence>
<evidence type="ECO:0000256" key="5">
    <source>
        <dbReference type="ARBA" id="ARBA00023101"/>
    </source>
</evidence>
<dbReference type="Gene3D" id="2.60.310.20">
    <property type="match status" value="1"/>
</dbReference>
<keyword evidence="3" id="KW-0479">Metal-binding</keyword>
<dbReference type="AlphaFoldDB" id="A0A439DC62"/>
<dbReference type="GO" id="GO:0046872">
    <property type="term" value="F:metal ion binding"/>
    <property type="evidence" value="ECO:0007669"/>
    <property type="project" value="UniProtKB-KW"/>
</dbReference>
<dbReference type="GO" id="GO:0004503">
    <property type="term" value="F:tyrosinase activity"/>
    <property type="evidence" value="ECO:0007669"/>
    <property type="project" value="UniProtKB-EC"/>
</dbReference>
<proteinExistence type="inferred from homology"/>
<keyword evidence="11" id="KW-1185">Reference proteome</keyword>
<dbReference type="SUPFAM" id="SSF48056">
    <property type="entry name" value="Di-copper centre-containing domain"/>
    <property type="match status" value="1"/>
</dbReference>
<keyword evidence="4" id="KW-0186">Copper</keyword>
<dbReference type="Gene3D" id="1.10.1280.10">
    <property type="entry name" value="Di-copper center containing domain from catechol oxidase"/>
    <property type="match status" value="1"/>
</dbReference>
<dbReference type="PANTHER" id="PTHR11474:SF76">
    <property type="entry name" value="SHKT DOMAIN-CONTAINING PROTEIN"/>
    <property type="match status" value="1"/>
</dbReference>
<dbReference type="STRING" id="363999.A0A439DC62"/>
<evidence type="ECO:0000256" key="1">
    <source>
        <dbReference type="ARBA" id="ARBA00009928"/>
    </source>
</evidence>
<dbReference type="InterPro" id="IPR050316">
    <property type="entry name" value="Tyrosinase/Hemocyanin"/>
</dbReference>
<sequence length="570" mass="64807">MTYSITGIQAGITDTIPIHRDVDEWYCGQIGAHGNRIQLTLFVEAFNAIQRLPLSDEKSYFRLAGIHAAPWAEWDGIGPKENDGFCVHNDYTFPTWHRVNVITLFEQVLYEAMIQFITGSLGVPEGVKRGWRKEAEQWRLPYWDFARFSCTECDGTGEQSQSAEGRELRLPVLAMIPQVKVRKIGSDPPELEYRPNPLYKFQMTMPMGQLEDPFKITSQCTDGIPFDQRMATTKYGLLEGHHADVLADGGQHWSRVNIALNEHPWCGSIIAGSVSNPTLQELTYRLLTSRSHSWGDFSSTRSNETGDQSKPEKWLNLEGIHNNIHNWVGGFFYKRPDPKDWKLWGSGHMAHVHVAAFDPIFRLHHCNIDRLAAIWQRLNPQKWFEDEESKLTLKKELIPFHKDDGTLYTAGDLQDWRKFGYEYEITRGEDMDNNTWIDLCTESKPFLINIFLGDVDREDFYDAGSPHFAGSIYSFSSPLDDSQCGNCIEQQKNGVLSVSLLPATLVVKNWDVDVKKLFYVAIDSQGKSVNCEVQVKATLFRAPRSSYDAPGDGSNDYENIADGAPAQVDY</sequence>
<gene>
    <name evidence="10" type="ORF">EKO27_g3122</name>
</gene>
<accession>A0A439DC62</accession>
<dbReference type="PANTHER" id="PTHR11474">
    <property type="entry name" value="TYROSINASE FAMILY MEMBER"/>
    <property type="match status" value="1"/>
</dbReference>
<dbReference type="Proteomes" id="UP000286045">
    <property type="component" value="Unassembled WGS sequence"/>
</dbReference>
<organism evidence="10 11">
    <name type="scientific">Xylaria grammica</name>
    <dbReference type="NCBI Taxonomy" id="363999"/>
    <lineage>
        <taxon>Eukaryota</taxon>
        <taxon>Fungi</taxon>
        <taxon>Dikarya</taxon>
        <taxon>Ascomycota</taxon>
        <taxon>Pezizomycotina</taxon>
        <taxon>Sordariomycetes</taxon>
        <taxon>Xylariomycetidae</taxon>
        <taxon>Xylariales</taxon>
        <taxon>Xylariaceae</taxon>
        <taxon>Xylaria</taxon>
    </lineage>
</organism>
<dbReference type="GO" id="GO:0042438">
    <property type="term" value="P:melanin biosynthetic process"/>
    <property type="evidence" value="ECO:0007669"/>
    <property type="project" value="UniProtKB-KW"/>
</dbReference>
<dbReference type="EMBL" id="RYZI01000063">
    <property type="protein sequence ID" value="RWA11992.1"/>
    <property type="molecule type" value="Genomic_DNA"/>
</dbReference>
<evidence type="ECO:0000313" key="10">
    <source>
        <dbReference type="EMBL" id="RWA11992.1"/>
    </source>
</evidence>
<evidence type="ECO:0000313" key="11">
    <source>
        <dbReference type="Proteomes" id="UP000286045"/>
    </source>
</evidence>
<comment type="catalytic activity">
    <reaction evidence="6">
        <text>2 L-dopa + O2 = 2 L-dopaquinone + 2 H2O</text>
        <dbReference type="Rhea" id="RHEA:34287"/>
        <dbReference type="ChEBI" id="CHEBI:15377"/>
        <dbReference type="ChEBI" id="CHEBI:15379"/>
        <dbReference type="ChEBI" id="CHEBI:57504"/>
        <dbReference type="ChEBI" id="CHEBI:57924"/>
        <dbReference type="EC" id="1.14.18.1"/>
    </reaction>
</comment>
<evidence type="ECO:0000256" key="8">
    <source>
        <dbReference type="SAM" id="MobiDB-lite"/>
    </source>
</evidence>
<dbReference type="Pfam" id="PF00264">
    <property type="entry name" value="Tyrosinase"/>
    <property type="match status" value="1"/>
</dbReference>
<keyword evidence="5" id="KW-0470">Melanin biosynthesis</keyword>
<evidence type="ECO:0000259" key="9">
    <source>
        <dbReference type="Pfam" id="PF00264"/>
    </source>
</evidence>
<comment type="similarity">
    <text evidence="1">Belongs to the tyrosinase family.</text>
</comment>
<dbReference type="InterPro" id="IPR002227">
    <property type="entry name" value="Tyrosinase_Cu-bd"/>
</dbReference>
<feature type="domain" description="Tyrosinase copper-binding" evidence="9">
    <location>
        <begin position="58"/>
        <end position="377"/>
    </location>
</feature>
<comment type="catalytic activity">
    <reaction evidence="7">
        <text>L-tyrosine + O2 = L-dopaquinone + H2O</text>
        <dbReference type="Rhea" id="RHEA:18117"/>
        <dbReference type="ChEBI" id="CHEBI:15377"/>
        <dbReference type="ChEBI" id="CHEBI:15379"/>
        <dbReference type="ChEBI" id="CHEBI:57924"/>
        <dbReference type="ChEBI" id="CHEBI:58315"/>
        <dbReference type="EC" id="1.14.18.1"/>
    </reaction>
</comment>
<evidence type="ECO:0000256" key="3">
    <source>
        <dbReference type="ARBA" id="ARBA00022723"/>
    </source>
</evidence>
<name>A0A439DC62_9PEZI</name>
<evidence type="ECO:0000256" key="2">
    <source>
        <dbReference type="ARBA" id="ARBA00011906"/>
    </source>
</evidence>
<evidence type="ECO:0000256" key="7">
    <source>
        <dbReference type="ARBA" id="ARBA00048881"/>
    </source>
</evidence>
<reference evidence="10 11" key="1">
    <citation type="submission" date="2018-12" db="EMBL/GenBank/DDBJ databases">
        <title>Draft genome sequence of Xylaria grammica IHI A82.</title>
        <authorList>
            <person name="Buettner E."/>
            <person name="Kellner H."/>
        </authorList>
    </citation>
    <scope>NUCLEOTIDE SEQUENCE [LARGE SCALE GENOMIC DNA]</scope>
    <source>
        <strain evidence="10 11">IHI A82</strain>
    </source>
</reference>
<evidence type="ECO:0000256" key="4">
    <source>
        <dbReference type="ARBA" id="ARBA00023008"/>
    </source>
</evidence>
<dbReference type="InterPro" id="IPR008922">
    <property type="entry name" value="Di-copper_centre_dom_sf"/>
</dbReference>
<dbReference type="EC" id="1.14.18.1" evidence="2"/>
<feature type="region of interest" description="Disordered" evidence="8">
    <location>
        <begin position="547"/>
        <end position="570"/>
    </location>
</feature>
<protein>
    <recommendedName>
        <fullName evidence="2">tyrosinase</fullName>
        <ecNumber evidence="2">1.14.18.1</ecNumber>
    </recommendedName>
</protein>
<comment type="caution">
    <text evidence="10">The sequence shown here is derived from an EMBL/GenBank/DDBJ whole genome shotgun (WGS) entry which is preliminary data.</text>
</comment>